<keyword evidence="4 5" id="KW-0413">Isomerase</keyword>
<dbReference type="InterPro" id="IPR029000">
    <property type="entry name" value="Cyclophilin-like_dom_sf"/>
</dbReference>
<evidence type="ECO:0000256" key="5">
    <source>
        <dbReference type="RuleBase" id="RU363019"/>
    </source>
</evidence>
<dbReference type="Gene3D" id="2.40.100.10">
    <property type="entry name" value="Cyclophilin-like"/>
    <property type="match status" value="1"/>
</dbReference>
<dbReference type="PROSITE" id="PS50072">
    <property type="entry name" value="CSA_PPIASE_2"/>
    <property type="match status" value="1"/>
</dbReference>
<dbReference type="SUPFAM" id="SSF50891">
    <property type="entry name" value="Cyclophilin-like"/>
    <property type="match status" value="1"/>
</dbReference>
<evidence type="ECO:0000313" key="7">
    <source>
        <dbReference type="EMBL" id="PIR98405.1"/>
    </source>
</evidence>
<dbReference type="InterPro" id="IPR024936">
    <property type="entry name" value="Cyclophilin-type_PPIase"/>
</dbReference>
<evidence type="ECO:0000256" key="4">
    <source>
        <dbReference type="ARBA" id="ARBA00023235"/>
    </source>
</evidence>
<dbReference type="Pfam" id="PF00160">
    <property type="entry name" value="Pro_isomerase"/>
    <property type="match status" value="1"/>
</dbReference>
<dbReference type="PROSITE" id="PS00170">
    <property type="entry name" value="CSA_PPIASE_1"/>
    <property type="match status" value="1"/>
</dbReference>
<comment type="function">
    <text evidence="1 5">PPIases accelerate the folding of proteins. It catalyzes the cis-trans isomerization of proline imidic peptide bonds in oligopeptides.</text>
</comment>
<reference evidence="8" key="1">
    <citation type="submission" date="2017-09" db="EMBL/GenBank/DDBJ databases">
        <title>Depth-based differentiation of microbial function through sediment-hosted aquifers and enrichment of novel symbionts in the deep terrestrial subsurface.</title>
        <authorList>
            <person name="Probst A.J."/>
            <person name="Ladd B."/>
            <person name="Jarett J.K."/>
            <person name="Geller-Mcgrath D.E."/>
            <person name="Sieber C.M.K."/>
            <person name="Emerson J.B."/>
            <person name="Anantharaman K."/>
            <person name="Thomas B.C."/>
            <person name="Malmstrom R."/>
            <person name="Stieglmeier M."/>
            <person name="Klingl A."/>
            <person name="Woyke T."/>
            <person name="Ryan C.M."/>
            <person name="Banfield J.F."/>
        </authorList>
    </citation>
    <scope>NUCLEOTIDE SEQUENCE [LARGE SCALE GENOMIC DNA]</scope>
</reference>
<name>A0A2H0VH22_9BACT</name>
<accession>A0A2H0VH22</accession>
<dbReference type="PIRSF" id="PIRSF001467">
    <property type="entry name" value="Peptidylpro_ismrse"/>
    <property type="match status" value="1"/>
</dbReference>
<dbReference type="InterPro" id="IPR002130">
    <property type="entry name" value="Cyclophilin-type_PPIase_dom"/>
</dbReference>
<proteinExistence type="inferred from homology"/>
<dbReference type="EMBL" id="PFAG01000017">
    <property type="protein sequence ID" value="PIR98405.1"/>
    <property type="molecule type" value="Genomic_DNA"/>
</dbReference>
<dbReference type="PRINTS" id="PR00153">
    <property type="entry name" value="CSAPPISMRASE"/>
</dbReference>
<evidence type="ECO:0000256" key="2">
    <source>
        <dbReference type="ARBA" id="ARBA00007365"/>
    </source>
</evidence>
<dbReference type="CDD" id="cd00317">
    <property type="entry name" value="cyclophilin"/>
    <property type="match status" value="1"/>
</dbReference>
<dbReference type="InterPro" id="IPR020892">
    <property type="entry name" value="Cyclophilin-type_PPIase_CS"/>
</dbReference>
<organism evidence="7 8">
    <name type="scientific">Candidatus Colwellbacteria bacterium CG10_big_fil_rev_8_21_14_0_10_41_28</name>
    <dbReference type="NCBI Taxonomy" id="1974539"/>
    <lineage>
        <taxon>Bacteria</taxon>
        <taxon>Candidatus Colwelliibacteriota</taxon>
    </lineage>
</organism>
<comment type="caution">
    <text evidence="7">The sequence shown here is derived from an EMBL/GenBank/DDBJ whole genome shotgun (WGS) entry which is preliminary data.</text>
</comment>
<keyword evidence="3 5" id="KW-0697">Rotamase</keyword>
<dbReference type="GO" id="GO:0003755">
    <property type="term" value="F:peptidyl-prolyl cis-trans isomerase activity"/>
    <property type="evidence" value="ECO:0007669"/>
    <property type="project" value="UniProtKB-UniRule"/>
</dbReference>
<sequence length="164" mass="17711">MGDVVLKTSMGDVVIDLFEDEAPITSGNFLKLAKEGFYNGTRFHRVIEDFMIQGGDPLSKDPNQKSLWGTGGPGYQFEDEVVPGLSNVSGTISMANAGPGTNGSQFFLNVADNSFLDGRHTVFGKVVNGMDVVMAMSGVETEGKGTMDRPREDLILEEINVIEE</sequence>
<feature type="domain" description="PPIase cyclophilin-type" evidence="6">
    <location>
        <begin position="1"/>
        <end position="161"/>
    </location>
</feature>
<comment type="catalytic activity">
    <reaction evidence="5">
        <text>[protein]-peptidylproline (omega=180) = [protein]-peptidylproline (omega=0)</text>
        <dbReference type="Rhea" id="RHEA:16237"/>
        <dbReference type="Rhea" id="RHEA-COMP:10747"/>
        <dbReference type="Rhea" id="RHEA-COMP:10748"/>
        <dbReference type="ChEBI" id="CHEBI:83833"/>
        <dbReference type="ChEBI" id="CHEBI:83834"/>
        <dbReference type="EC" id="5.2.1.8"/>
    </reaction>
</comment>
<evidence type="ECO:0000256" key="3">
    <source>
        <dbReference type="ARBA" id="ARBA00023110"/>
    </source>
</evidence>
<evidence type="ECO:0000256" key="1">
    <source>
        <dbReference type="ARBA" id="ARBA00002388"/>
    </source>
</evidence>
<gene>
    <name evidence="7" type="ORF">COT88_01850</name>
</gene>
<dbReference type="InterPro" id="IPR044666">
    <property type="entry name" value="Cyclophilin_A-like"/>
</dbReference>
<comment type="similarity">
    <text evidence="2 5">Belongs to the cyclophilin-type PPIase family.</text>
</comment>
<dbReference type="EC" id="5.2.1.8" evidence="5"/>
<dbReference type="PANTHER" id="PTHR45625">
    <property type="entry name" value="PEPTIDYL-PROLYL CIS-TRANS ISOMERASE-RELATED"/>
    <property type="match status" value="1"/>
</dbReference>
<dbReference type="Proteomes" id="UP000230776">
    <property type="component" value="Unassembled WGS sequence"/>
</dbReference>
<protein>
    <recommendedName>
        <fullName evidence="5">Peptidyl-prolyl cis-trans isomerase</fullName>
        <shortName evidence="5">PPIase</shortName>
        <ecNumber evidence="5">5.2.1.8</ecNumber>
    </recommendedName>
</protein>
<evidence type="ECO:0000259" key="6">
    <source>
        <dbReference type="PROSITE" id="PS50072"/>
    </source>
</evidence>
<evidence type="ECO:0000313" key="8">
    <source>
        <dbReference type="Proteomes" id="UP000230776"/>
    </source>
</evidence>
<dbReference type="GO" id="GO:0006457">
    <property type="term" value="P:protein folding"/>
    <property type="evidence" value="ECO:0007669"/>
    <property type="project" value="InterPro"/>
</dbReference>
<dbReference type="PANTHER" id="PTHR45625:SF4">
    <property type="entry name" value="PEPTIDYLPROLYL ISOMERASE DOMAIN AND WD REPEAT-CONTAINING PROTEIN 1"/>
    <property type="match status" value="1"/>
</dbReference>
<dbReference type="AlphaFoldDB" id="A0A2H0VH22"/>